<organism evidence="1 2">
    <name type="scientific">Halogranum amylolyticum</name>
    <dbReference type="NCBI Taxonomy" id="660520"/>
    <lineage>
        <taxon>Archaea</taxon>
        <taxon>Methanobacteriati</taxon>
        <taxon>Methanobacteriota</taxon>
        <taxon>Stenosarchaea group</taxon>
        <taxon>Halobacteria</taxon>
        <taxon>Halobacteriales</taxon>
        <taxon>Haloferacaceae</taxon>
    </lineage>
</organism>
<gene>
    <name evidence="1" type="ORF">SAMN04487948_11710</name>
</gene>
<dbReference type="AlphaFoldDB" id="A0A1H8VJ07"/>
<proteinExistence type="predicted"/>
<accession>A0A1H8VJ07</accession>
<reference evidence="2" key="1">
    <citation type="submission" date="2016-10" db="EMBL/GenBank/DDBJ databases">
        <authorList>
            <person name="Varghese N."/>
            <person name="Submissions S."/>
        </authorList>
    </citation>
    <scope>NUCLEOTIDE SEQUENCE [LARGE SCALE GENOMIC DNA]</scope>
    <source>
        <strain evidence="2">CGMCC 1.10121</strain>
    </source>
</reference>
<dbReference type="EMBL" id="FODV01000017">
    <property type="protein sequence ID" value="SEP15207.1"/>
    <property type="molecule type" value="Genomic_DNA"/>
</dbReference>
<evidence type="ECO:0000313" key="1">
    <source>
        <dbReference type="EMBL" id="SEP15207.1"/>
    </source>
</evidence>
<protein>
    <submittedName>
        <fullName evidence="1">Uncharacterized protein</fullName>
    </submittedName>
</protein>
<dbReference type="Proteomes" id="UP000199126">
    <property type="component" value="Unassembled WGS sequence"/>
</dbReference>
<sequence>MTHTPFTVALNIQRQVLEQATDTLQKTSLLPERLETLASVDVGC</sequence>
<keyword evidence="2" id="KW-1185">Reference proteome</keyword>
<evidence type="ECO:0000313" key="2">
    <source>
        <dbReference type="Proteomes" id="UP000199126"/>
    </source>
</evidence>
<name>A0A1H8VJ07_9EURY</name>